<dbReference type="InterPro" id="IPR043906">
    <property type="entry name" value="Gfo/Idh/MocA_OxRdtase_bact_C"/>
</dbReference>
<dbReference type="PANTHER" id="PTHR43818">
    <property type="entry name" value="BCDNA.GH03377"/>
    <property type="match status" value="1"/>
</dbReference>
<organism evidence="3 4">
    <name type="scientific">Terriglobus roseus</name>
    <dbReference type="NCBI Taxonomy" id="392734"/>
    <lineage>
        <taxon>Bacteria</taxon>
        <taxon>Pseudomonadati</taxon>
        <taxon>Acidobacteriota</taxon>
        <taxon>Terriglobia</taxon>
        <taxon>Terriglobales</taxon>
        <taxon>Acidobacteriaceae</taxon>
        <taxon>Terriglobus</taxon>
    </lineage>
</organism>
<evidence type="ECO:0008006" key="5">
    <source>
        <dbReference type="Google" id="ProtNLM"/>
    </source>
</evidence>
<evidence type="ECO:0000259" key="2">
    <source>
        <dbReference type="Pfam" id="PF19051"/>
    </source>
</evidence>
<reference evidence="3 4" key="1">
    <citation type="submission" date="2016-10" db="EMBL/GenBank/DDBJ databases">
        <authorList>
            <person name="de Groot N.N."/>
        </authorList>
    </citation>
    <scope>NUCLEOTIDE SEQUENCE [LARGE SCALE GENOMIC DNA]</scope>
    <source>
        <strain evidence="3 4">GAS232</strain>
    </source>
</reference>
<dbReference type="NCBIfam" id="TIGR01409">
    <property type="entry name" value="TAT_signal_seq"/>
    <property type="match status" value="1"/>
</dbReference>
<dbReference type="SUPFAM" id="SSF55347">
    <property type="entry name" value="Glyceraldehyde-3-phosphate dehydrogenase-like, C-terminal domain"/>
    <property type="match status" value="1"/>
</dbReference>
<dbReference type="InterPro" id="IPR036291">
    <property type="entry name" value="NAD(P)-bd_dom_sf"/>
</dbReference>
<dbReference type="PANTHER" id="PTHR43818:SF10">
    <property type="entry name" value="NADH-DEPENDENT DEHYDROGENASE-RELATED"/>
    <property type="match status" value="1"/>
</dbReference>
<sequence>MCHVYPVPVSKPIDNLPSLKIETAAPARVDRRDFLKTSALAAGALAIGAPAIVRGQHLNSKLNIACIGISGKGRSDTDACAGENIVALCDVDAGTDAYPIQTKKYPDAKFYKDYRQMLEQMGDRIDAVTVSTPDHMHAIIASAAMKRKKAIFCQKPLTQTIYEARYLRNMAHDKKLVTQMGNQGSAAPGLRRGVEVVQDGIIGQVHQVHVWTNRPVWPQAMDRPVGEDPIPSTLDWDIWLGPAPVRPYVGHRNPKDKNGVYTQFNWRGWQDFGTGALGDMACHTVNMPFRSLGFDAPTEIEAVPFGTMNKESYPVGTKIRFEFPKRTAHVPLEHPSFFHHSRKVEYDPCTLFWYDGGQPDESLRGGHDLTNKPPAELTADIAALQGKLPDSGCLLVGEGGMIFSPDDYGTNFFIKLKGEKEFVNYLKHPAMAKYPERIPRNQHVVSTDGKNANLVQAHAAEWLAAIKANKPEDCYSRFDVAGRLVEIMLLGCVSLRVGQKIEWDAHKMEAKNCPQAAPYIKRPNRTGWALS</sequence>
<keyword evidence="4" id="KW-1185">Reference proteome</keyword>
<dbReference type="Proteomes" id="UP000182427">
    <property type="component" value="Chromosome I"/>
</dbReference>
<dbReference type="Pfam" id="PF01408">
    <property type="entry name" value="GFO_IDH_MocA"/>
    <property type="match status" value="1"/>
</dbReference>
<evidence type="ECO:0000259" key="1">
    <source>
        <dbReference type="Pfam" id="PF01408"/>
    </source>
</evidence>
<feature type="domain" description="Gfo/Idh/MocA-like oxidoreductase bacterial type C-terminal" evidence="2">
    <location>
        <begin position="225"/>
        <end position="286"/>
    </location>
</feature>
<feature type="domain" description="Gfo/Idh/MocA-like oxidoreductase N-terminal" evidence="1">
    <location>
        <begin position="78"/>
        <end position="181"/>
    </location>
</feature>
<evidence type="ECO:0000313" key="3">
    <source>
        <dbReference type="EMBL" id="SDE73600.1"/>
    </source>
</evidence>
<dbReference type="InterPro" id="IPR000683">
    <property type="entry name" value="Gfo/Idh/MocA-like_OxRdtase_N"/>
</dbReference>
<protein>
    <recommendedName>
        <fullName evidence="5">Tat (Twin-arginine translocation) pathway signal sequence</fullName>
    </recommendedName>
</protein>
<name>A0A1G7FCE2_9BACT</name>
<dbReference type="Gene3D" id="3.30.360.10">
    <property type="entry name" value="Dihydrodipicolinate Reductase, domain 2"/>
    <property type="match status" value="1"/>
</dbReference>
<dbReference type="AlphaFoldDB" id="A0A1G7FCE2"/>
<dbReference type="PROSITE" id="PS51318">
    <property type="entry name" value="TAT"/>
    <property type="match status" value="1"/>
</dbReference>
<dbReference type="Pfam" id="PF19051">
    <property type="entry name" value="GFO_IDH_MocA_C2"/>
    <property type="match status" value="1"/>
</dbReference>
<gene>
    <name evidence="3" type="ORF">SAMN05444167_0296</name>
</gene>
<dbReference type="SUPFAM" id="SSF51735">
    <property type="entry name" value="NAD(P)-binding Rossmann-fold domains"/>
    <property type="match status" value="1"/>
</dbReference>
<evidence type="ECO:0000313" key="4">
    <source>
        <dbReference type="Proteomes" id="UP000182427"/>
    </source>
</evidence>
<dbReference type="InterPro" id="IPR050463">
    <property type="entry name" value="Gfo/Idh/MocA_oxidrdct_glycsds"/>
</dbReference>
<dbReference type="EMBL" id="LT629690">
    <property type="protein sequence ID" value="SDE73600.1"/>
    <property type="molecule type" value="Genomic_DNA"/>
</dbReference>
<dbReference type="Gene3D" id="3.40.50.720">
    <property type="entry name" value="NAD(P)-binding Rossmann-like Domain"/>
    <property type="match status" value="1"/>
</dbReference>
<dbReference type="OrthoDB" id="9792935at2"/>
<dbReference type="InterPro" id="IPR006311">
    <property type="entry name" value="TAT_signal"/>
</dbReference>
<dbReference type="GO" id="GO:0000166">
    <property type="term" value="F:nucleotide binding"/>
    <property type="evidence" value="ECO:0007669"/>
    <property type="project" value="InterPro"/>
</dbReference>
<dbReference type="InterPro" id="IPR019546">
    <property type="entry name" value="TAT_signal_bac_arc"/>
</dbReference>
<proteinExistence type="predicted"/>
<accession>A0A1G7FCE2</accession>